<feature type="transmembrane region" description="Helical" evidence="1">
    <location>
        <begin position="7"/>
        <end position="26"/>
    </location>
</feature>
<accession>A0A1F6YWR2</accession>
<dbReference type="AlphaFoldDB" id="A0A1F6YWR2"/>
<evidence type="ECO:0000313" key="2">
    <source>
        <dbReference type="EMBL" id="OGJ10824.1"/>
    </source>
</evidence>
<gene>
    <name evidence="2" type="ORF">A2456_02245</name>
</gene>
<protein>
    <submittedName>
        <fullName evidence="2">Uncharacterized protein</fullName>
    </submittedName>
</protein>
<dbReference type="EMBL" id="MFWE01000002">
    <property type="protein sequence ID" value="OGJ10824.1"/>
    <property type="molecule type" value="Genomic_DNA"/>
</dbReference>
<evidence type="ECO:0000256" key="1">
    <source>
        <dbReference type="SAM" id="Phobius"/>
    </source>
</evidence>
<feature type="transmembrane region" description="Helical" evidence="1">
    <location>
        <begin position="38"/>
        <end position="61"/>
    </location>
</feature>
<comment type="caution">
    <text evidence="2">The sequence shown here is derived from an EMBL/GenBank/DDBJ whole genome shotgun (WGS) entry which is preliminary data.</text>
</comment>
<organism evidence="2 3">
    <name type="scientific">Candidatus Nomurabacteria bacterium RIFOXYC2_FULL_36_19</name>
    <dbReference type="NCBI Taxonomy" id="1801806"/>
    <lineage>
        <taxon>Bacteria</taxon>
        <taxon>Candidatus Nomuraibacteriota</taxon>
    </lineage>
</organism>
<keyword evidence="1" id="KW-0472">Membrane</keyword>
<keyword evidence="1" id="KW-1133">Transmembrane helix</keyword>
<sequence length="73" mass="8177">MKKLPLTIIPIITSAIVALAFIFFVPKDGDLISKSGDFTLGYIIGYSFGITLLVDLIRLIIRVVKRNKLRNNK</sequence>
<reference evidence="2 3" key="1">
    <citation type="journal article" date="2016" name="Nat. Commun.">
        <title>Thousands of microbial genomes shed light on interconnected biogeochemical processes in an aquifer system.</title>
        <authorList>
            <person name="Anantharaman K."/>
            <person name="Brown C.T."/>
            <person name="Hug L.A."/>
            <person name="Sharon I."/>
            <person name="Castelle C.J."/>
            <person name="Probst A.J."/>
            <person name="Thomas B.C."/>
            <person name="Singh A."/>
            <person name="Wilkins M.J."/>
            <person name="Karaoz U."/>
            <person name="Brodie E.L."/>
            <person name="Williams K.H."/>
            <person name="Hubbard S.S."/>
            <person name="Banfield J.F."/>
        </authorList>
    </citation>
    <scope>NUCLEOTIDE SEQUENCE [LARGE SCALE GENOMIC DNA]</scope>
</reference>
<keyword evidence="1" id="KW-0812">Transmembrane</keyword>
<dbReference type="Proteomes" id="UP000178975">
    <property type="component" value="Unassembled WGS sequence"/>
</dbReference>
<evidence type="ECO:0000313" key="3">
    <source>
        <dbReference type="Proteomes" id="UP000178975"/>
    </source>
</evidence>
<name>A0A1F6YWR2_9BACT</name>
<proteinExistence type="predicted"/>